<feature type="compositionally biased region" description="Basic residues" evidence="1">
    <location>
        <begin position="1015"/>
        <end position="1032"/>
    </location>
</feature>
<dbReference type="EMBL" id="JBEDUW010000002">
    <property type="protein sequence ID" value="KAK9944552.1"/>
    <property type="molecule type" value="Genomic_DNA"/>
</dbReference>
<organism evidence="3 4">
    <name type="scientific">Rubus argutus</name>
    <name type="common">Southern blackberry</name>
    <dbReference type="NCBI Taxonomy" id="59490"/>
    <lineage>
        <taxon>Eukaryota</taxon>
        <taxon>Viridiplantae</taxon>
        <taxon>Streptophyta</taxon>
        <taxon>Embryophyta</taxon>
        <taxon>Tracheophyta</taxon>
        <taxon>Spermatophyta</taxon>
        <taxon>Magnoliopsida</taxon>
        <taxon>eudicotyledons</taxon>
        <taxon>Gunneridae</taxon>
        <taxon>Pentapetalae</taxon>
        <taxon>rosids</taxon>
        <taxon>fabids</taxon>
        <taxon>Rosales</taxon>
        <taxon>Rosaceae</taxon>
        <taxon>Rosoideae</taxon>
        <taxon>Rosoideae incertae sedis</taxon>
        <taxon>Rubus</taxon>
    </lineage>
</organism>
<feature type="compositionally biased region" description="Basic and acidic residues" evidence="1">
    <location>
        <begin position="221"/>
        <end position="239"/>
    </location>
</feature>
<dbReference type="PANTHER" id="PTHR33067:SF9">
    <property type="entry name" value="RNA-DIRECTED DNA POLYMERASE"/>
    <property type="match status" value="1"/>
</dbReference>
<dbReference type="Gene3D" id="2.40.70.10">
    <property type="entry name" value="Acid Proteases"/>
    <property type="match status" value="1"/>
</dbReference>
<dbReference type="InterPro" id="IPR021109">
    <property type="entry name" value="Peptidase_aspartic_dom_sf"/>
</dbReference>
<comment type="caution">
    <text evidence="3">The sequence shown here is derived from an EMBL/GenBank/DDBJ whole genome shotgun (WGS) entry which is preliminary data.</text>
</comment>
<feature type="compositionally biased region" description="Polar residues" evidence="1">
    <location>
        <begin position="640"/>
        <end position="663"/>
    </location>
</feature>
<feature type="region of interest" description="Disordered" evidence="1">
    <location>
        <begin position="488"/>
        <end position="508"/>
    </location>
</feature>
<dbReference type="CDD" id="cd00303">
    <property type="entry name" value="retropepsin_like"/>
    <property type="match status" value="1"/>
</dbReference>
<feature type="region of interest" description="Disordered" evidence="1">
    <location>
        <begin position="625"/>
        <end position="749"/>
    </location>
</feature>
<feature type="region of interest" description="Disordered" evidence="1">
    <location>
        <begin position="984"/>
        <end position="1036"/>
    </location>
</feature>
<protein>
    <recommendedName>
        <fullName evidence="2">Retrotransposon gag domain-containing protein</fullName>
    </recommendedName>
</protein>
<evidence type="ECO:0000313" key="3">
    <source>
        <dbReference type="EMBL" id="KAK9944552.1"/>
    </source>
</evidence>
<dbReference type="PANTHER" id="PTHR33067">
    <property type="entry name" value="RNA-DIRECTED DNA POLYMERASE-RELATED"/>
    <property type="match status" value="1"/>
</dbReference>
<evidence type="ECO:0000259" key="2">
    <source>
        <dbReference type="Pfam" id="PF03732"/>
    </source>
</evidence>
<feature type="compositionally biased region" description="Basic and acidic residues" evidence="1">
    <location>
        <begin position="683"/>
        <end position="708"/>
    </location>
</feature>
<sequence>MGDPIDEQVPLIDEEELPLSHYSNPSIVNTPSCIVHPRPNVAFELKHSMLSILPTFYGAAKERPYDHIIEFDAICNTLNRGNLTYPELKLRLFPFSLKEKAKVWFHKLKPRSIHSWDEMQKVFLNAYYPHHRTTAMRNQLTTFMQEEYETIYEAWERFKDLELSCPHHGISKWQLVFSFYNGLFEDDRRRLDNACGGNFQKKGPNAAWDIIEEIAMQSGQWDHHDRRRDSRTRGSLERDVKPQVGKGLGAVEDRSRAVQGVSQIQQVDQLMNMKFEQLEAAMNSKLDLLLKKQGGDAMPFPSNQVQEISSTCFYCGSLAHEAINCEFYVTAIGQDVVNEQLYNVGNYNNKALPPKFNLQPSYPLPKRNVENYSLVNNPSNIYQGRQQGHQGPKTFHNGAPNLMFSQEGSTSQAPQRQSYYQPPPSFEHNGGTQQAQDIAEPSMREMLNALTKSRLKSDQKHDSLCDQVSVISQGMRKLEVEVGNISKQLHSRPQGALPSQTEQNPRHESVRAITTLRSGKSYDNLINYNPHAPIHAPSSSTTFMGPCLNSENLFEENGVGGEENIPSNNLECGDYNVLLRRNKGVDKAAGREENVPTGEAVEEIMPEEWNKHLPEEKWEEYIPARRSSQTELNPSGRLEANQNDNSNLSTNIQASKPTSTSAFNKEGGIPLGKEFGQLSLDPDFERQDYNKRKKRDKEVTFEQNKEDGGNSQLPYADIPRRNNLSIPPLNVTTSPVPLPFPQAPKKEELQKKNNKYRREFIELFKKVNINIPLLDAIKQFPPYAKFLKELCTNKRKFTKDEQITLSEEVSAVLLGKLPPKLKDPGSFTVPCTIGNKGFEGAMLDLGASINLMPYHIYKTLSLDDIKPLDIVLKMADQRRVTPRGVVENILVKIDELLIPADFVVLDIKEGAIDNENEAPIILGRPFMATAGTKIDVQKGILTMTVFDATVGFRIFDAIRSPMPLGECFRIDECVQPPLNINTSMEFPNGEEDIKQHPPSSEVKEGTNDVAGKVNEKKKKKKKKKKKNKKKKNAWLPLPITNSLLKGFKTCFGGKNHGESSSPNNGKKVCFEPP</sequence>
<feature type="compositionally biased region" description="Basic and acidic residues" evidence="1">
    <location>
        <begin position="991"/>
        <end position="1006"/>
    </location>
</feature>
<feature type="domain" description="Retrotransposon gag" evidence="2">
    <location>
        <begin position="91"/>
        <end position="183"/>
    </location>
</feature>
<keyword evidence="4" id="KW-1185">Reference proteome</keyword>
<feature type="region of interest" description="Disordered" evidence="1">
    <location>
        <begin position="1054"/>
        <end position="1073"/>
    </location>
</feature>
<reference evidence="3 4" key="1">
    <citation type="journal article" date="2023" name="G3 (Bethesda)">
        <title>A chromosome-length genome assembly and annotation of blackberry (Rubus argutus, cv. 'Hillquist').</title>
        <authorList>
            <person name="Bruna T."/>
            <person name="Aryal R."/>
            <person name="Dudchenko O."/>
            <person name="Sargent D.J."/>
            <person name="Mead D."/>
            <person name="Buti M."/>
            <person name="Cavallini A."/>
            <person name="Hytonen T."/>
            <person name="Andres J."/>
            <person name="Pham M."/>
            <person name="Weisz D."/>
            <person name="Mascagni F."/>
            <person name="Usai G."/>
            <person name="Natali L."/>
            <person name="Bassil N."/>
            <person name="Fernandez G.E."/>
            <person name="Lomsadze A."/>
            <person name="Armour M."/>
            <person name="Olukolu B."/>
            <person name="Poorten T."/>
            <person name="Britton C."/>
            <person name="Davik J."/>
            <person name="Ashrafi H."/>
            <person name="Aiden E.L."/>
            <person name="Borodovsky M."/>
            <person name="Worthington M."/>
        </authorList>
    </citation>
    <scope>NUCLEOTIDE SEQUENCE [LARGE SCALE GENOMIC DNA]</scope>
    <source>
        <strain evidence="3">PI 553951</strain>
    </source>
</reference>
<feature type="compositionally biased region" description="Polar residues" evidence="1">
    <location>
        <begin position="722"/>
        <end position="735"/>
    </location>
</feature>
<feature type="region of interest" description="Disordered" evidence="1">
    <location>
        <begin position="219"/>
        <end position="239"/>
    </location>
</feature>
<name>A0AAW1Y9X7_RUBAR</name>
<accession>A0AAW1Y9X7</accession>
<dbReference type="InterPro" id="IPR005162">
    <property type="entry name" value="Retrotrans_gag_dom"/>
</dbReference>
<dbReference type="Pfam" id="PF03732">
    <property type="entry name" value="Retrotrans_gag"/>
    <property type="match status" value="1"/>
</dbReference>
<feature type="region of interest" description="Disordered" evidence="1">
    <location>
        <begin position="401"/>
        <end position="434"/>
    </location>
</feature>
<proteinExistence type="predicted"/>
<feature type="compositionally biased region" description="Low complexity" evidence="1">
    <location>
        <begin position="411"/>
        <end position="420"/>
    </location>
</feature>
<gene>
    <name evidence="3" type="ORF">M0R45_010113</name>
</gene>
<evidence type="ECO:0000256" key="1">
    <source>
        <dbReference type="SAM" id="MobiDB-lite"/>
    </source>
</evidence>
<dbReference type="Proteomes" id="UP001457282">
    <property type="component" value="Unassembled WGS sequence"/>
</dbReference>
<dbReference type="AlphaFoldDB" id="A0AAW1Y9X7"/>
<evidence type="ECO:0000313" key="4">
    <source>
        <dbReference type="Proteomes" id="UP001457282"/>
    </source>
</evidence>